<name>A0ABR4FWL6_9EURO</name>
<protein>
    <submittedName>
        <fullName evidence="2">Uncharacterized protein</fullName>
    </submittedName>
</protein>
<keyword evidence="3" id="KW-1185">Reference proteome</keyword>
<feature type="compositionally biased region" description="Low complexity" evidence="1">
    <location>
        <begin position="7"/>
        <end position="18"/>
    </location>
</feature>
<evidence type="ECO:0000313" key="2">
    <source>
        <dbReference type="EMBL" id="KAL2787652.1"/>
    </source>
</evidence>
<evidence type="ECO:0000256" key="1">
    <source>
        <dbReference type="SAM" id="MobiDB-lite"/>
    </source>
</evidence>
<evidence type="ECO:0000313" key="3">
    <source>
        <dbReference type="Proteomes" id="UP001610563"/>
    </source>
</evidence>
<comment type="caution">
    <text evidence="2">The sequence shown here is derived from an EMBL/GenBank/DDBJ whole genome shotgun (WGS) entry which is preliminary data.</text>
</comment>
<gene>
    <name evidence="2" type="ORF">BJX66DRAFT_310331</name>
</gene>
<organism evidence="2 3">
    <name type="scientific">Aspergillus keveii</name>
    <dbReference type="NCBI Taxonomy" id="714993"/>
    <lineage>
        <taxon>Eukaryota</taxon>
        <taxon>Fungi</taxon>
        <taxon>Dikarya</taxon>
        <taxon>Ascomycota</taxon>
        <taxon>Pezizomycotina</taxon>
        <taxon>Eurotiomycetes</taxon>
        <taxon>Eurotiomycetidae</taxon>
        <taxon>Eurotiales</taxon>
        <taxon>Aspergillaceae</taxon>
        <taxon>Aspergillus</taxon>
        <taxon>Aspergillus subgen. Nidulantes</taxon>
    </lineage>
</organism>
<dbReference type="Proteomes" id="UP001610563">
    <property type="component" value="Unassembled WGS sequence"/>
</dbReference>
<sequence>MSRKRSLCSSSASSSASEVESESKRSLSSLSKSEYGTSRGGQLVSLANSAAKTSIFPTPSGLRNLHRARWSVGEPLRKHQGIRTSSQSPLARSKFCSTSLLSRRSGRSLFRSIQP</sequence>
<reference evidence="2 3" key="1">
    <citation type="submission" date="2024-07" db="EMBL/GenBank/DDBJ databases">
        <title>Section-level genome sequencing and comparative genomics of Aspergillus sections Usti and Cavernicolus.</title>
        <authorList>
            <consortium name="Lawrence Berkeley National Laboratory"/>
            <person name="Nybo J.L."/>
            <person name="Vesth T.C."/>
            <person name="Theobald S."/>
            <person name="Frisvad J.C."/>
            <person name="Larsen T.O."/>
            <person name="Kjaerboelling I."/>
            <person name="Rothschild-Mancinelli K."/>
            <person name="Lyhne E.K."/>
            <person name="Kogle M.E."/>
            <person name="Barry K."/>
            <person name="Clum A."/>
            <person name="Na H."/>
            <person name="Ledsgaard L."/>
            <person name="Lin J."/>
            <person name="Lipzen A."/>
            <person name="Kuo A."/>
            <person name="Riley R."/>
            <person name="Mondo S."/>
            <person name="Labutti K."/>
            <person name="Haridas S."/>
            <person name="Pangalinan J."/>
            <person name="Salamov A.A."/>
            <person name="Simmons B.A."/>
            <person name="Magnuson J.K."/>
            <person name="Chen J."/>
            <person name="Drula E."/>
            <person name="Henrissat B."/>
            <person name="Wiebenga A."/>
            <person name="Lubbers R.J."/>
            <person name="Gomes A.C."/>
            <person name="Makela M.R."/>
            <person name="Stajich J."/>
            <person name="Grigoriev I.V."/>
            <person name="Mortensen U.H."/>
            <person name="De Vries R.P."/>
            <person name="Baker S.E."/>
            <person name="Andersen M.R."/>
        </authorList>
    </citation>
    <scope>NUCLEOTIDE SEQUENCE [LARGE SCALE GENOMIC DNA]</scope>
    <source>
        <strain evidence="2 3">CBS 209.92</strain>
    </source>
</reference>
<proteinExistence type="predicted"/>
<dbReference type="EMBL" id="JBFTWV010000092">
    <property type="protein sequence ID" value="KAL2787652.1"/>
    <property type="molecule type" value="Genomic_DNA"/>
</dbReference>
<feature type="region of interest" description="Disordered" evidence="1">
    <location>
        <begin position="1"/>
        <end position="39"/>
    </location>
</feature>
<accession>A0ABR4FWL6</accession>